<sequence length="294" mass="34090">MIYFSDVFQVEPKTLEAYGAFNIALVNDLPLFIDPFLLFDSKRPEIRALHDDIINYLVFVRDKAQANELTEGSVSHWLLFKEVKQNWLGFSKQGNSGTGLGKNFAQVLARNFQQIFRDFGKEQLTKGSHLEKLGLLSGGVGRDHLSDFTTNLIKGYLLKYTEEFAKKYLKEAQTRRIHVERVDFNYETQRWQSGHFMLPWHASDYVILTPCEILTRDDAWINQGDMVNQFFQLRESLPDEHLRAQVNDHFLRQINERSSQDERKAILRDLKLEGREGVVLIDASRDNKTSGSKT</sequence>
<protein>
    <submittedName>
        <fullName evidence="1">Uncharacterized protein</fullName>
    </submittedName>
</protein>
<gene>
    <name evidence="1" type="ORF">ABRZ07_01020</name>
</gene>
<dbReference type="RefSeq" id="WP_368649258.1">
    <property type="nucleotide sequence ID" value="NZ_CP158267.1"/>
</dbReference>
<proteinExistence type="predicted"/>
<reference evidence="1" key="1">
    <citation type="submission" date="2024-05" db="EMBL/GenBank/DDBJ databases">
        <authorList>
            <person name="Luo Y.-C."/>
            <person name="Nicholds J."/>
            <person name="Mortimer T."/>
            <person name="Maboni G."/>
        </authorList>
    </citation>
    <scope>NUCLEOTIDE SEQUENCE</scope>
    <source>
        <strain evidence="1">141555</strain>
    </source>
</reference>
<dbReference type="AlphaFoldDB" id="A0AB39FQ23"/>
<accession>A0AB39FQ23</accession>
<name>A0AB39FQ23_9BURK</name>
<organism evidence="1">
    <name type="scientific">Castellaniella ginsengisoli</name>
    <dbReference type="NCBI Taxonomy" id="546114"/>
    <lineage>
        <taxon>Bacteria</taxon>
        <taxon>Pseudomonadati</taxon>
        <taxon>Pseudomonadota</taxon>
        <taxon>Betaproteobacteria</taxon>
        <taxon>Burkholderiales</taxon>
        <taxon>Alcaligenaceae</taxon>
        <taxon>Castellaniella</taxon>
    </lineage>
</organism>
<dbReference type="EMBL" id="CP158267">
    <property type="protein sequence ID" value="XDJ80130.1"/>
    <property type="molecule type" value="Genomic_DNA"/>
</dbReference>
<evidence type="ECO:0000313" key="1">
    <source>
        <dbReference type="EMBL" id="XDJ80130.1"/>
    </source>
</evidence>